<protein>
    <submittedName>
        <fullName evidence="1">Uncharacterized protein</fullName>
    </submittedName>
</protein>
<keyword evidence="2" id="KW-1185">Reference proteome</keyword>
<dbReference type="EMBL" id="CM047736">
    <property type="protein sequence ID" value="KAJ0051830.1"/>
    <property type="molecule type" value="Genomic_DNA"/>
</dbReference>
<organism evidence="1 2">
    <name type="scientific">Pistacia integerrima</name>
    <dbReference type="NCBI Taxonomy" id="434235"/>
    <lineage>
        <taxon>Eukaryota</taxon>
        <taxon>Viridiplantae</taxon>
        <taxon>Streptophyta</taxon>
        <taxon>Embryophyta</taxon>
        <taxon>Tracheophyta</taxon>
        <taxon>Spermatophyta</taxon>
        <taxon>Magnoliopsida</taxon>
        <taxon>eudicotyledons</taxon>
        <taxon>Gunneridae</taxon>
        <taxon>Pentapetalae</taxon>
        <taxon>rosids</taxon>
        <taxon>malvids</taxon>
        <taxon>Sapindales</taxon>
        <taxon>Anacardiaceae</taxon>
        <taxon>Pistacia</taxon>
    </lineage>
</organism>
<sequence length="389" mass="43788">MGRLLMKLSLWFAIVLIQTYGYKGCLEKERIGLLEFKSFIKSVNLYDKEEIFISWVDDKTSDCCGWERVKCNAATGRVIELSLNSSVQFNKFGYLTLNLSLFHPFDELLILDLSSNFFQDCQENKVYDGFRSLKRLKFLDLAFNFFNASLLPCLNTLTSLTTLNLGSNSMGEGLTLAKKGLANLTNLKTLYLRHNLVSQGFTNLTGLEVLDLGENEINGCPSSLGLANLTNLKTLYLDYSQINCSLASQGFANLKSLEILDLGFNGINGSLSSSGICELKNLVEVDLRRNNFDGQLPKCLTNLTYLKVLVLSSNQLNGYLPPSIGDMKSLEYLDLRENNFEGLFSLSSLANQSKLEEVYLLGSTNIQVYVYFFWQAMTYDIIFPINYVD</sequence>
<evidence type="ECO:0000313" key="2">
    <source>
        <dbReference type="Proteomes" id="UP001163603"/>
    </source>
</evidence>
<dbReference type="Proteomes" id="UP001163603">
    <property type="component" value="Chromosome 1"/>
</dbReference>
<proteinExistence type="predicted"/>
<name>A0ACC0ZIG9_9ROSI</name>
<accession>A0ACC0ZIG9</accession>
<comment type="caution">
    <text evidence="1">The sequence shown here is derived from an EMBL/GenBank/DDBJ whole genome shotgun (WGS) entry which is preliminary data.</text>
</comment>
<reference evidence="2" key="1">
    <citation type="journal article" date="2023" name="G3 (Bethesda)">
        <title>Genome assembly and association tests identify interacting loci associated with vigor, precocity, and sex in interspecific pistachio rootstocks.</title>
        <authorList>
            <person name="Palmer W."/>
            <person name="Jacygrad E."/>
            <person name="Sagayaradj S."/>
            <person name="Cavanaugh K."/>
            <person name="Han R."/>
            <person name="Bertier L."/>
            <person name="Beede B."/>
            <person name="Kafkas S."/>
            <person name="Golino D."/>
            <person name="Preece J."/>
            <person name="Michelmore R."/>
        </authorList>
    </citation>
    <scope>NUCLEOTIDE SEQUENCE [LARGE SCALE GENOMIC DNA]</scope>
</reference>
<evidence type="ECO:0000313" key="1">
    <source>
        <dbReference type="EMBL" id="KAJ0051830.1"/>
    </source>
</evidence>
<gene>
    <name evidence="1" type="ORF">Pint_03194</name>
</gene>